<comment type="similarity">
    <text evidence="7">Belongs to the MraZ family.</text>
</comment>
<evidence type="ECO:0000259" key="8">
    <source>
        <dbReference type="PROSITE" id="PS51740"/>
    </source>
</evidence>
<feature type="domain" description="SpoVT-AbrB" evidence="8">
    <location>
        <begin position="87"/>
        <end position="130"/>
    </location>
</feature>
<dbReference type="HAMAP" id="MF_01008">
    <property type="entry name" value="MraZ"/>
    <property type="match status" value="1"/>
</dbReference>
<dbReference type="InterPro" id="IPR038619">
    <property type="entry name" value="MraZ_sf"/>
</dbReference>
<dbReference type="CDD" id="cd16321">
    <property type="entry name" value="MraZ_C"/>
    <property type="match status" value="1"/>
</dbReference>
<evidence type="ECO:0000256" key="6">
    <source>
        <dbReference type="ARBA" id="ARBA00023163"/>
    </source>
</evidence>
<dbReference type="InterPro" id="IPR035644">
    <property type="entry name" value="MraZ_C"/>
</dbReference>
<dbReference type="STRING" id="592028.GCWU000321_00069"/>
<comment type="caution">
    <text evidence="9">The sequence shown here is derived from an EMBL/GenBank/DDBJ whole genome shotgun (WGS) entry which is preliminary data.</text>
</comment>
<dbReference type="InterPro" id="IPR037914">
    <property type="entry name" value="SpoVT-AbrB_sf"/>
</dbReference>
<dbReference type="Gene3D" id="3.40.1550.20">
    <property type="entry name" value="Transcriptional regulator MraZ domain"/>
    <property type="match status" value="1"/>
</dbReference>
<dbReference type="HOGENOM" id="CLU_107907_0_5_9"/>
<dbReference type="InterPro" id="IPR020603">
    <property type="entry name" value="MraZ_dom"/>
</dbReference>
<dbReference type="GO" id="GO:0009295">
    <property type="term" value="C:nucleoid"/>
    <property type="evidence" value="ECO:0007669"/>
    <property type="project" value="UniProtKB-SubCell"/>
</dbReference>
<name>C9LL46_9FIRM</name>
<dbReference type="NCBIfam" id="TIGR00242">
    <property type="entry name" value="division/cell wall cluster transcriptional repressor MraZ"/>
    <property type="match status" value="1"/>
</dbReference>
<keyword evidence="6 7" id="KW-0804">Transcription</keyword>
<dbReference type="InterPro" id="IPR035642">
    <property type="entry name" value="MraZ_N"/>
</dbReference>
<dbReference type="AlphaFoldDB" id="C9LL46"/>
<dbReference type="GO" id="GO:0005737">
    <property type="term" value="C:cytoplasm"/>
    <property type="evidence" value="ECO:0007669"/>
    <property type="project" value="UniProtKB-UniRule"/>
</dbReference>
<sequence>MWLKVEGGGRIMFMSEYSHSIDSKGRMILPAKFREELGDHFVLAPGLDSCLCIYTMEHWNNLISKFEQMSATHQNVRKVKRYLIGKGSEMECDKQGRILIPAHLRKLADLKKNARIIGAGSTIEIWDPELLDRDLNEEESITDLAESLELPLNF</sequence>
<organism evidence="9 10">
    <name type="scientific">Dialister invisus DSM 15470</name>
    <dbReference type="NCBI Taxonomy" id="592028"/>
    <lineage>
        <taxon>Bacteria</taxon>
        <taxon>Bacillati</taxon>
        <taxon>Bacillota</taxon>
        <taxon>Negativicutes</taxon>
        <taxon>Veillonellales</taxon>
        <taxon>Veillonellaceae</taxon>
        <taxon>Dialister</taxon>
    </lineage>
</organism>
<dbReference type="GO" id="GO:0000976">
    <property type="term" value="F:transcription cis-regulatory region binding"/>
    <property type="evidence" value="ECO:0007669"/>
    <property type="project" value="TreeGrafter"/>
</dbReference>
<evidence type="ECO:0000313" key="10">
    <source>
        <dbReference type="Proteomes" id="UP000004736"/>
    </source>
</evidence>
<comment type="subcellular location">
    <subcellularLocation>
        <location evidence="7">Cytoplasm</location>
        <location evidence="7">Nucleoid</location>
    </subcellularLocation>
</comment>
<comment type="subunit">
    <text evidence="7">Forms oligomers.</text>
</comment>
<evidence type="ECO:0000256" key="3">
    <source>
        <dbReference type="ARBA" id="ARBA00022737"/>
    </source>
</evidence>
<evidence type="ECO:0000256" key="5">
    <source>
        <dbReference type="ARBA" id="ARBA00023125"/>
    </source>
</evidence>
<evidence type="ECO:0000256" key="1">
    <source>
        <dbReference type="ARBA" id="ARBA00013860"/>
    </source>
</evidence>
<gene>
    <name evidence="7 9" type="primary">mraZ</name>
    <name evidence="9" type="ORF">GCWU000321_00069</name>
</gene>
<reference evidence="9" key="1">
    <citation type="submission" date="2009-09" db="EMBL/GenBank/DDBJ databases">
        <authorList>
            <person name="Weinstock G."/>
            <person name="Sodergren E."/>
            <person name="Clifton S."/>
            <person name="Fulton L."/>
            <person name="Fulton B."/>
            <person name="Courtney L."/>
            <person name="Fronick C."/>
            <person name="Harrison M."/>
            <person name="Strong C."/>
            <person name="Farmer C."/>
            <person name="Delahaunty K."/>
            <person name="Markovic C."/>
            <person name="Hall O."/>
            <person name="Minx P."/>
            <person name="Tomlinson C."/>
            <person name="Mitreva M."/>
            <person name="Nelson J."/>
            <person name="Hou S."/>
            <person name="Wollam A."/>
            <person name="Pepin K.H."/>
            <person name="Johnson M."/>
            <person name="Bhonagiri V."/>
            <person name="Nash W.E."/>
            <person name="Warren W."/>
            <person name="Chinwalla A."/>
            <person name="Mardis E.R."/>
            <person name="Wilson R.K."/>
        </authorList>
    </citation>
    <scope>NUCLEOTIDE SEQUENCE [LARGE SCALE GENOMIC DNA]</scope>
    <source>
        <strain evidence="9">DSM 15470</strain>
    </source>
</reference>
<keyword evidence="10" id="KW-1185">Reference proteome</keyword>
<protein>
    <recommendedName>
        <fullName evidence="1 7">Transcriptional regulator MraZ</fullName>
    </recommendedName>
</protein>
<dbReference type="CDD" id="cd16320">
    <property type="entry name" value="MraZ_N"/>
    <property type="match status" value="1"/>
</dbReference>
<dbReference type="eggNOG" id="COG2001">
    <property type="taxonomic scope" value="Bacteria"/>
</dbReference>
<dbReference type="InterPro" id="IPR007159">
    <property type="entry name" value="SpoVT-AbrB_dom"/>
</dbReference>
<evidence type="ECO:0000256" key="2">
    <source>
        <dbReference type="ARBA" id="ARBA00022490"/>
    </source>
</evidence>
<keyword evidence="2 7" id="KW-0963">Cytoplasm</keyword>
<dbReference type="PROSITE" id="PS51740">
    <property type="entry name" value="SPOVT_ABRB"/>
    <property type="match status" value="2"/>
</dbReference>
<dbReference type="Proteomes" id="UP000004736">
    <property type="component" value="Unassembled WGS sequence"/>
</dbReference>
<dbReference type="Pfam" id="PF02381">
    <property type="entry name" value="MraZ"/>
    <property type="match status" value="2"/>
</dbReference>
<dbReference type="EMBL" id="ACIM02000001">
    <property type="protein sequence ID" value="EEW96132.1"/>
    <property type="molecule type" value="Genomic_DNA"/>
</dbReference>
<evidence type="ECO:0000256" key="7">
    <source>
        <dbReference type="HAMAP-Rule" id="MF_01008"/>
    </source>
</evidence>
<dbReference type="GO" id="GO:0003700">
    <property type="term" value="F:DNA-binding transcription factor activity"/>
    <property type="evidence" value="ECO:0007669"/>
    <property type="project" value="UniProtKB-UniRule"/>
</dbReference>
<dbReference type="PANTHER" id="PTHR34701">
    <property type="entry name" value="TRANSCRIPTIONAL REGULATOR MRAZ"/>
    <property type="match status" value="1"/>
</dbReference>
<keyword evidence="3" id="KW-0677">Repeat</keyword>
<dbReference type="InterPro" id="IPR003444">
    <property type="entry name" value="MraZ"/>
</dbReference>
<evidence type="ECO:0000256" key="4">
    <source>
        <dbReference type="ARBA" id="ARBA00023015"/>
    </source>
</evidence>
<accession>C9LL46</accession>
<keyword evidence="4 7" id="KW-0805">Transcription regulation</keyword>
<dbReference type="PANTHER" id="PTHR34701:SF1">
    <property type="entry name" value="TRANSCRIPTIONAL REGULATOR MRAZ"/>
    <property type="match status" value="1"/>
</dbReference>
<keyword evidence="5 7" id="KW-0238">DNA-binding</keyword>
<feature type="domain" description="SpoVT-AbrB" evidence="8">
    <location>
        <begin position="16"/>
        <end position="58"/>
    </location>
</feature>
<proteinExistence type="inferred from homology"/>
<evidence type="ECO:0000313" key="9">
    <source>
        <dbReference type="EMBL" id="EEW96132.1"/>
    </source>
</evidence>
<dbReference type="GO" id="GO:2000143">
    <property type="term" value="P:negative regulation of DNA-templated transcription initiation"/>
    <property type="evidence" value="ECO:0007669"/>
    <property type="project" value="TreeGrafter"/>
</dbReference>
<dbReference type="SUPFAM" id="SSF89447">
    <property type="entry name" value="AbrB/MazE/MraZ-like"/>
    <property type="match status" value="1"/>
</dbReference>